<sequence>MWPHLFVADSRPFVQTSRVDFDNLTSSQQFTSCQELLSQPAAAELSTNGSEDEKLIEYCNKAEVMIKEANNIDGPERDRGDKKNKTIVDIIFEDFSTTPCNSRTSSPERNLERSPLFILLEKPKQL</sequence>
<keyword evidence="2" id="KW-1185">Reference proteome</keyword>
<dbReference type="PhylomeDB" id="A0A1B0FDA4"/>
<proteinExistence type="predicted"/>
<protein>
    <submittedName>
        <fullName evidence="1">Uncharacterized protein</fullName>
    </submittedName>
</protein>
<dbReference type="AlphaFoldDB" id="A0A1B0FDA4"/>
<organism evidence="1 2">
    <name type="scientific">Glossina morsitans morsitans</name>
    <name type="common">Savannah tsetse fly</name>
    <dbReference type="NCBI Taxonomy" id="37546"/>
    <lineage>
        <taxon>Eukaryota</taxon>
        <taxon>Metazoa</taxon>
        <taxon>Ecdysozoa</taxon>
        <taxon>Arthropoda</taxon>
        <taxon>Hexapoda</taxon>
        <taxon>Insecta</taxon>
        <taxon>Pterygota</taxon>
        <taxon>Neoptera</taxon>
        <taxon>Endopterygota</taxon>
        <taxon>Diptera</taxon>
        <taxon>Brachycera</taxon>
        <taxon>Muscomorpha</taxon>
        <taxon>Hippoboscoidea</taxon>
        <taxon>Glossinidae</taxon>
        <taxon>Glossina</taxon>
    </lineage>
</organism>
<accession>A0A1B0FDA4</accession>
<dbReference type="Proteomes" id="UP000092444">
    <property type="component" value="Unassembled WGS sequence"/>
</dbReference>
<name>A0A1B0FDA4_GLOMM</name>
<dbReference type="EnsemblMetazoa" id="GMOY001565-RA">
    <property type="protein sequence ID" value="GMOY001565-PA"/>
    <property type="gene ID" value="GMOY001565"/>
</dbReference>
<reference evidence="1" key="1">
    <citation type="submission" date="2020-05" db="UniProtKB">
        <authorList>
            <consortium name="EnsemblMetazoa"/>
        </authorList>
    </citation>
    <scope>IDENTIFICATION</scope>
    <source>
        <strain evidence="1">Yale</strain>
    </source>
</reference>
<evidence type="ECO:0000313" key="2">
    <source>
        <dbReference type="Proteomes" id="UP000092444"/>
    </source>
</evidence>
<dbReference type="STRING" id="37546.A0A1B0FDA4"/>
<evidence type="ECO:0000313" key="1">
    <source>
        <dbReference type="EnsemblMetazoa" id="GMOY001565-PA"/>
    </source>
</evidence>
<dbReference type="EMBL" id="CCAG010014354">
    <property type="status" value="NOT_ANNOTATED_CDS"/>
    <property type="molecule type" value="Genomic_DNA"/>
</dbReference>
<dbReference type="VEuPathDB" id="VectorBase:GMOY001565"/>